<reference evidence="6" key="2">
    <citation type="journal article" date="2022" name="Res Sq">
        <title>Comparative Genomics Reveals Insights into the Divergent Evolution of Astigmatic Mites and Household Pest Adaptations.</title>
        <authorList>
            <person name="Xiong Q."/>
            <person name="Wan A.T.-Y."/>
            <person name="Liu X.-Y."/>
            <person name="Fung C.S.-H."/>
            <person name="Xiao X."/>
            <person name="Malainual N."/>
            <person name="Hou J."/>
            <person name="Wang L."/>
            <person name="Wang M."/>
            <person name="Yang K."/>
            <person name="Cui Y."/>
            <person name="Leung E."/>
            <person name="Nong W."/>
            <person name="Shin S.-K."/>
            <person name="Au S."/>
            <person name="Jeong K.Y."/>
            <person name="Chew F.T."/>
            <person name="Hui J."/>
            <person name="Leung T.F."/>
            <person name="Tungtrongchitr A."/>
            <person name="Zhong N."/>
            <person name="Liu Z."/>
            <person name="Tsui S."/>
        </authorList>
    </citation>
    <scope>NUCLEOTIDE SEQUENCE</scope>
    <source>
        <strain evidence="6">Derf</strain>
        <tissue evidence="6">Whole organism</tissue>
    </source>
</reference>
<feature type="chain" id="PRO_5037551505" description="Alpha-galactosidase" evidence="5">
    <location>
        <begin position="25"/>
        <end position="859"/>
    </location>
</feature>
<keyword evidence="7" id="KW-1185">Reference proteome</keyword>
<evidence type="ECO:0000256" key="5">
    <source>
        <dbReference type="SAM" id="SignalP"/>
    </source>
</evidence>
<dbReference type="SUPFAM" id="SSF51445">
    <property type="entry name" value="(Trans)glycosidases"/>
    <property type="match status" value="2"/>
</dbReference>
<evidence type="ECO:0000313" key="6">
    <source>
        <dbReference type="EMBL" id="KAH9515917.1"/>
    </source>
</evidence>
<dbReference type="InterPro" id="IPR013785">
    <property type="entry name" value="Aldolase_TIM"/>
</dbReference>
<dbReference type="PROSITE" id="PS51257">
    <property type="entry name" value="PROKAR_LIPOPROTEIN"/>
    <property type="match status" value="1"/>
</dbReference>
<dbReference type="InterPro" id="IPR017853">
    <property type="entry name" value="GH"/>
</dbReference>
<evidence type="ECO:0000313" key="7">
    <source>
        <dbReference type="Proteomes" id="UP000790347"/>
    </source>
</evidence>
<dbReference type="CDD" id="cd14792">
    <property type="entry name" value="GH27"/>
    <property type="match status" value="2"/>
</dbReference>
<dbReference type="Gene3D" id="3.20.20.70">
    <property type="entry name" value="Aldolase class I"/>
    <property type="match status" value="2"/>
</dbReference>
<dbReference type="InterPro" id="IPR013780">
    <property type="entry name" value="Glyco_hydro_b"/>
</dbReference>
<dbReference type="Proteomes" id="UP000790347">
    <property type="component" value="Unassembled WGS sequence"/>
</dbReference>
<dbReference type="InterPro" id="IPR000111">
    <property type="entry name" value="Glyco_hydro_27/36_CS"/>
</dbReference>
<evidence type="ECO:0000256" key="4">
    <source>
        <dbReference type="RuleBase" id="RU361168"/>
    </source>
</evidence>
<reference evidence="6" key="1">
    <citation type="submission" date="2013-05" db="EMBL/GenBank/DDBJ databases">
        <authorList>
            <person name="Yim A.K.Y."/>
            <person name="Chan T.F."/>
            <person name="Ji K.M."/>
            <person name="Liu X.Y."/>
            <person name="Zhou J.W."/>
            <person name="Li R.Q."/>
            <person name="Yang K.Y."/>
            <person name="Li J."/>
            <person name="Li M."/>
            <person name="Law P.T.W."/>
            <person name="Wu Y.L."/>
            <person name="Cai Z.L."/>
            <person name="Qin H."/>
            <person name="Bao Y."/>
            <person name="Leung R.K.K."/>
            <person name="Ng P.K.S."/>
            <person name="Zou J."/>
            <person name="Zhong X.J."/>
            <person name="Ran P.X."/>
            <person name="Zhong N.S."/>
            <person name="Liu Z.G."/>
            <person name="Tsui S.K.W."/>
        </authorList>
    </citation>
    <scope>NUCLEOTIDE SEQUENCE</scope>
    <source>
        <strain evidence="6">Derf</strain>
        <tissue evidence="6">Whole organism</tissue>
    </source>
</reference>
<evidence type="ECO:0000256" key="3">
    <source>
        <dbReference type="ARBA" id="ARBA00023295"/>
    </source>
</evidence>
<dbReference type="EC" id="3.2.1.-" evidence="4"/>
<dbReference type="GO" id="GO:0005737">
    <property type="term" value="C:cytoplasm"/>
    <property type="evidence" value="ECO:0007669"/>
    <property type="project" value="TreeGrafter"/>
</dbReference>
<keyword evidence="4" id="KW-1015">Disulfide bond</keyword>
<dbReference type="FunFam" id="3.20.20.70:FF:000197">
    <property type="entry name" value="Alpha-galactosidase"/>
    <property type="match status" value="2"/>
</dbReference>
<dbReference type="EMBL" id="ASGP02000003">
    <property type="protein sequence ID" value="KAH9515917.1"/>
    <property type="molecule type" value="Genomic_DNA"/>
</dbReference>
<organism evidence="6 7">
    <name type="scientific">Dermatophagoides farinae</name>
    <name type="common">American house dust mite</name>
    <dbReference type="NCBI Taxonomy" id="6954"/>
    <lineage>
        <taxon>Eukaryota</taxon>
        <taxon>Metazoa</taxon>
        <taxon>Ecdysozoa</taxon>
        <taxon>Arthropoda</taxon>
        <taxon>Chelicerata</taxon>
        <taxon>Arachnida</taxon>
        <taxon>Acari</taxon>
        <taxon>Acariformes</taxon>
        <taxon>Sarcoptiformes</taxon>
        <taxon>Astigmata</taxon>
        <taxon>Psoroptidia</taxon>
        <taxon>Analgoidea</taxon>
        <taxon>Pyroglyphidae</taxon>
        <taxon>Dermatophagoidinae</taxon>
        <taxon>Dermatophagoides</taxon>
    </lineage>
</organism>
<proteinExistence type="inferred from homology"/>
<sequence>MMRNLSNVLLLLIISLSSCLMVFGWDNGLARTPPMGWLSWMRFTCEIDCNTYPDECINEKLYKDMIDRIVDDGYLQAGYQYVNIDDCWMAMDRDPKTSRLIANETRFPSGIKALAEYAHSKNVLLGIYEDIGTLTCAKYPGTYYQNKDHTFIDAETFSEWKIDSVKVDGCYADPKKFNITYVEYSKALSQVEHKILYGCSWPFFKADFSENDYKLIRKSCNLWRQFGDIVDSYQSVKWIIDMMGMHNERFIRYHGPGGWFDPDMLIIGNNGLSYEQSKTQMAFWCMWSAPLFMSNDLRSIRPEMKEILLNKELIAIDQDPLGIMARKITINSQTHQIWVKKLSTSNDHLPNPFAVLYFNSEQLGSPKYMSYRLSSLIPELNQTISYDVYDLYAKSNESYLETLKADQNLRLKVPTAGSVRIWQFKSLIVMMMMTTTTKFLICFLFSFTFTTFVYGWNNGLSRRPPMGWLSWMRFACEIDCKHYPNDCIDEKLYKDMIDRIAEDGYLQAGYQYVNIDDCWNAHYRDPKTLRLIANQTRFPSGIKTLAKYAHSKKVLLGIYEDVGTLTCGGYPGTYYNNIDHTYIDAETFSEWSIDSLKLDGCYADTNKFNLTYPEYTLALTNVQHPIIYSCSWPAYLKNISDETYSEIRDNCNLWRNYNDIVDSYQSVFQIIKYYGQNNKQFIRYHGPGGWFDPDMLIIGNNGLSYEQSKTQMAFWCMWSVPLLMSNDLRSIRPEMKEILLNKELIAIDQDPLGIMASLVIQKSNWQTQVWTKKLSPMNNNELNPWAILYFNGHQLGPDSYMSYKLSSLIPELNQTISYDVHDLFNSNDSYLGTLKPNQQLELLVPTAGSVRLVKLIPKI</sequence>
<dbReference type="GO" id="GO:0009311">
    <property type="term" value="P:oligosaccharide metabolic process"/>
    <property type="evidence" value="ECO:0007669"/>
    <property type="project" value="TreeGrafter"/>
</dbReference>
<dbReference type="AlphaFoldDB" id="A0A922HYX8"/>
<dbReference type="Pfam" id="PF16499">
    <property type="entry name" value="Melibiase_2"/>
    <property type="match status" value="2"/>
</dbReference>
<comment type="caution">
    <text evidence="6">The sequence shown here is derived from an EMBL/GenBank/DDBJ whole genome shotgun (WGS) entry which is preliminary data.</text>
</comment>
<dbReference type="PANTHER" id="PTHR11452">
    <property type="entry name" value="ALPHA-GALACTOSIDASE/ALPHA-N-ACETYLGALACTOSAMINIDASE"/>
    <property type="match status" value="1"/>
</dbReference>
<dbReference type="InterPro" id="IPR002241">
    <property type="entry name" value="Glyco_hydro_27"/>
</dbReference>
<dbReference type="GO" id="GO:0016139">
    <property type="term" value="P:glycoside catabolic process"/>
    <property type="evidence" value="ECO:0007669"/>
    <property type="project" value="TreeGrafter"/>
</dbReference>
<keyword evidence="2 4" id="KW-0378">Hydrolase</keyword>
<dbReference type="GO" id="GO:0004557">
    <property type="term" value="F:alpha-galactosidase activity"/>
    <property type="evidence" value="ECO:0007669"/>
    <property type="project" value="TreeGrafter"/>
</dbReference>
<comment type="subunit">
    <text evidence="4">Homodimer.</text>
</comment>
<feature type="signal peptide" evidence="5">
    <location>
        <begin position="1"/>
        <end position="24"/>
    </location>
</feature>
<keyword evidence="3 4" id="KW-0326">Glycosidase</keyword>
<gene>
    <name evidence="6" type="ORF">DERF_006690</name>
</gene>
<protein>
    <recommendedName>
        <fullName evidence="4">Alpha-galactosidase</fullName>
        <ecNumber evidence="4">3.2.1.-</ecNumber>
    </recommendedName>
</protein>
<evidence type="ECO:0000256" key="1">
    <source>
        <dbReference type="ARBA" id="ARBA00009743"/>
    </source>
</evidence>
<evidence type="ECO:0000256" key="2">
    <source>
        <dbReference type="ARBA" id="ARBA00022801"/>
    </source>
</evidence>
<comment type="similarity">
    <text evidence="1 4">Belongs to the glycosyl hydrolase 27 family.</text>
</comment>
<keyword evidence="5" id="KW-0732">Signal</keyword>
<dbReference type="PRINTS" id="PR00740">
    <property type="entry name" value="GLHYDRLASE27"/>
</dbReference>
<dbReference type="Gene3D" id="2.60.40.1180">
    <property type="entry name" value="Golgi alpha-mannosidase II"/>
    <property type="match status" value="2"/>
</dbReference>
<accession>A0A922HYX8</accession>
<dbReference type="PROSITE" id="PS00512">
    <property type="entry name" value="ALPHA_GALACTOSIDASE"/>
    <property type="match status" value="2"/>
</dbReference>
<dbReference type="PANTHER" id="PTHR11452:SF83">
    <property type="entry name" value="ALPHA-GALACTOSIDASE"/>
    <property type="match status" value="1"/>
</dbReference>
<name>A0A922HYX8_DERFA</name>